<evidence type="ECO:0000256" key="10">
    <source>
        <dbReference type="ARBA" id="ARBA00023158"/>
    </source>
</evidence>
<dbReference type="EMBL" id="JAACJM010000054">
    <property type="protein sequence ID" value="KAF5356601.1"/>
    <property type="molecule type" value="Genomic_DNA"/>
</dbReference>
<dbReference type="InterPro" id="IPR041677">
    <property type="entry name" value="DNA2/NAM7_AAA_11"/>
</dbReference>
<dbReference type="PANTHER" id="PTHR45418:SF1">
    <property type="entry name" value="CANCER_TESTIS ANTIGEN 55"/>
    <property type="match status" value="1"/>
</dbReference>
<dbReference type="Gene3D" id="3.40.50.300">
    <property type="entry name" value="P-loop containing nucleotide triphosphate hydrolases"/>
    <property type="match status" value="2"/>
</dbReference>
<dbReference type="InterPro" id="IPR026122">
    <property type="entry name" value="MOV-10/SDE3_DEXXQ/H-box"/>
</dbReference>
<sequence>MSQSLLHNPTFCYDFVSQLNGRSCRRKGCTLRHDITRCSCGLVLPVSDYPSHSGGKRHRDAMNGKPLRPRTGPRSGPKIRRGQAVARAQASEIFFSTDGQTVRVPWDEDLDDFLPFGARAQSVAVPAPTSMRCPKCSKDVPSTQYQEHVASHDTTQRFAAIREEAERDKFGITIEGREGVDFGVVEEGEEPVIRLEITRECDTSPPPPLVLSKCRMISSTRLDAHGARFSASLIGSQWINPGRPRFLNITFHPSYAGRYEDTIELVFWNRQQKQRFVIHRRVFAIVGNKDDYELLKPKSPYVRQRKRIPLRIDGPIKKSLRPVTWTKTKWTSNLPRYEVPTQVTDILYKRGVRSRRETLELVKGLVSSAFTTATYGKHFQLMLYLEEEQMKQDLDAYAMEEVQLKPNYPRYELEVQGLSEGRPSVLVGDFILVRPTRSADKSWFQGRVHRVDETKVSLRFGDEFSTYKGTSFDVRFVLNRLSLRRMHEAVANNNNPSRFLFPGPEHVAMSNMRRVTQQEMDDIVPINRLVGSDAEQLEVVAAIVNIPPGSPPFVVFGPPGTGKTVTIVEAIRQLLALNPEARILACAPNNSAADIIASRLAVALPPSQLLRLNSLSRKFSELPKTLRQYSVINDNEVFAMPSLADLRKFRVVISTCISAGVPASLGIERGYYSHIFVDEAGQAMEPAVMIPMKSLANDKTNVVLAGDNKQLGPIVHSALAAALGLKTSYLARIMDREIYDLGKGVKYGGKGITIVKLIKNFRTHKAILQFSNEQFYNNELQYCANAALTHSLENSNELPTKRFPLIFHGVVGKDLREEHSPSFFNIEEATLVKKYCSSLIGERKQGGVRPDDIAVITPYHAQRMKILNLLFRDPKLKDIKVGSVEEFQGQERKVIIISTVRSSTEFIHADITRTLGFVASPHRFNVAVTRAQALLIVIGNPMVLSLDPLWRAFLNYIHNNGGWRGKAITWDPKASLDQEEGYDAQMRRKAVGDAEEEMTRLKALITRKNEEIDDDWDFVLEDEDEEGGGFGFGEGRVFREED</sequence>
<keyword evidence="8" id="KW-0067">ATP-binding</keyword>
<feature type="domain" description="Helicase MOV-10 helical" evidence="16">
    <location>
        <begin position="334"/>
        <end position="393"/>
    </location>
</feature>
<dbReference type="GO" id="GO:0003723">
    <property type="term" value="F:RNA binding"/>
    <property type="evidence" value="ECO:0007669"/>
    <property type="project" value="UniProtKB-KW"/>
</dbReference>
<evidence type="ECO:0000313" key="17">
    <source>
        <dbReference type="EMBL" id="KAF5356601.1"/>
    </source>
</evidence>
<evidence type="ECO:0000313" key="18">
    <source>
        <dbReference type="Proteomes" id="UP000559256"/>
    </source>
</evidence>
<evidence type="ECO:0000259" key="13">
    <source>
        <dbReference type="Pfam" id="PF13086"/>
    </source>
</evidence>
<name>A0A8H5LFN6_9AGAR</name>
<keyword evidence="4" id="KW-0963">Cytoplasm</keyword>
<keyword evidence="9" id="KW-0694">RNA-binding</keyword>
<reference evidence="17 18" key="1">
    <citation type="journal article" date="2020" name="ISME J.">
        <title>Uncovering the hidden diversity of litter-decomposition mechanisms in mushroom-forming fungi.</title>
        <authorList>
            <person name="Floudas D."/>
            <person name="Bentzer J."/>
            <person name="Ahren D."/>
            <person name="Johansson T."/>
            <person name="Persson P."/>
            <person name="Tunlid A."/>
        </authorList>
    </citation>
    <scope>NUCLEOTIDE SEQUENCE [LARGE SCALE GENOMIC DNA]</scope>
    <source>
        <strain evidence="17 18">CBS 291.85</strain>
    </source>
</reference>
<dbReference type="InterPro" id="IPR027417">
    <property type="entry name" value="P-loop_NTPase"/>
</dbReference>
<feature type="region of interest" description="Disordered" evidence="12">
    <location>
        <begin position="1022"/>
        <end position="1042"/>
    </location>
</feature>
<dbReference type="CDD" id="cd18038">
    <property type="entry name" value="DEXXQc_Helz-like"/>
    <property type="match status" value="1"/>
</dbReference>
<proteinExistence type="inferred from homology"/>
<evidence type="ECO:0000256" key="2">
    <source>
        <dbReference type="ARBA" id="ARBA00005601"/>
    </source>
</evidence>
<dbReference type="InterPro" id="IPR047187">
    <property type="entry name" value="SF1_C_Upf1"/>
</dbReference>
<dbReference type="GO" id="GO:0016787">
    <property type="term" value="F:hydrolase activity"/>
    <property type="evidence" value="ECO:0007669"/>
    <property type="project" value="UniProtKB-KW"/>
</dbReference>
<dbReference type="OrthoDB" id="6513042at2759"/>
<evidence type="ECO:0000259" key="15">
    <source>
        <dbReference type="Pfam" id="PF21634"/>
    </source>
</evidence>
<feature type="domain" description="DNA2/NAM7 helicase-like C-terminal" evidence="14">
    <location>
        <begin position="753"/>
        <end position="940"/>
    </location>
</feature>
<evidence type="ECO:0000256" key="4">
    <source>
        <dbReference type="ARBA" id="ARBA00022490"/>
    </source>
</evidence>
<dbReference type="GO" id="GO:0005524">
    <property type="term" value="F:ATP binding"/>
    <property type="evidence" value="ECO:0007669"/>
    <property type="project" value="UniProtKB-KW"/>
</dbReference>
<dbReference type="InterPro" id="IPR041679">
    <property type="entry name" value="DNA2/NAM7-like_C"/>
</dbReference>
<gene>
    <name evidence="17" type="ORF">D9758_008284</name>
</gene>
<keyword evidence="18" id="KW-1185">Reference proteome</keyword>
<accession>A0A8H5LFN6</accession>
<dbReference type="SUPFAM" id="SSF52540">
    <property type="entry name" value="P-loop containing nucleoside triphosphate hydrolases"/>
    <property type="match status" value="1"/>
</dbReference>
<comment type="catalytic activity">
    <reaction evidence="11">
        <text>ATP + H2O = ADP + phosphate + H(+)</text>
        <dbReference type="Rhea" id="RHEA:13065"/>
        <dbReference type="ChEBI" id="CHEBI:15377"/>
        <dbReference type="ChEBI" id="CHEBI:15378"/>
        <dbReference type="ChEBI" id="CHEBI:30616"/>
        <dbReference type="ChEBI" id="CHEBI:43474"/>
        <dbReference type="ChEBI" id="CHEBI:456216"/>
        <dbReference type="EC" id="3.6.4.13"/>
    </reaction>
</comment>
<dbReference type="AlphaFoldDB" id="A0A8H5LFN6"/>
<keyword evidence="7" id="KW-0347">Helicase</keyword>
<evidence type="ECO:0000259" key="14">
    <source>
        <dbReference type="Pfam" id="PF13087"/>
    </source>
</evidence>
<dbReference type="GO" id="GO:0032574">
    <property type="term" value="F:5'-3' RNA helicase activity"/>
    <property type="evidence" value="ECO:0007669"/>
    <property type="project" value="InterPro"/>
</dbReference>
<feature type="region of interest" description="Disordered" evidence="12">
    <location>
        <begin position="50"/>
        <end position="81"/>
    </location>
</feature>
<dbReference type="CDD" id="cd18808">
    <property type="entry name" value="SF1_C_Upf1"/>
    <property type="match status" value="1"/>
</dbReference>
<keyword evidence="10" id="KW-0943">RNA-mediated gene silencing</keyword>
<dbReference type="PANTHER" id="PTHR45418">
    <property type="entry name" value="CANCER/TESTIS ANTIGEN 55"/>
    <property type="match status" value="1"/>
</dbReference>
<dbReference type="FunFam" id="3.40.50.300:FF:000608">
    <property type="entry name" value="Mov10 RISC complex RNA helicase"/>
    <property type="match status" value="1"/>
</dbReference>
<dbReference type="GO" id="GO:0031047">
    <property type="term" value="P:regulatory ncRNA-mediated gene silencing"/>
    <property type="evidence" value="ECO:0007669"/>
    <property type="project" value="UniProtKB-KW"/>
</dbReference>
<dbReference type="Pfam" id="PF13087">
    <property type="entry name" value="AAA_12"/>
    <property type="match status" value="1"/>
</dbReference>
<dbReference type="GO" id="GO:0036464">
    <property type="term" value="C:cytoplasmic ribonucleoprotein granule"/>
    <property type="evidence" value="ECO:0007669"/>
    <property type="project" value="UniProtKB-SubCell"/>
</dbReference>
<dbReference type="Proteomes" id="UP000559256">
    <property type="component" value="Unassembled WGS sequence"/>
</dbReference>
<evidence type="ECO:0000256" key="3">
    <source>
        <dbReference type="ARBA" id="ARBA00012552"/>
    </source>
</evidence>
<dbReference type="Pfam" id="PF13086">
    <property type="entry name" value="AAA_11"/>
    <property type="match status" value="2"/>
</dbReference>
<evidence type="ECO:0000256" key="1">
    <source>
        <dbReference type="ARBA" id="ARBA00004331"/>
    </source>
</evidence>
<dbReference type="Pfam" id="PF21635">
    <property type="entry name" value="Mov-10_helical"/>
    <property type="match status" value="1"/>
</dbReference>
<comment type="similarity">
    <text evidence="2">Belongs to the DNA2/NAM7 helicase family. SDE3 subfamily.</text>
</comment>
<keyword evidence="6" id="KW-0378">Hydrolase</keyword>
<comment type="caution">
    <text evidence="17">The sequence shown here is derived from an EMBL/GenBank/DDBJ whole genome shotgun (WGS) entry which is preliminary data.</text>
</comment>
<feature type="domain" description="Helicase MOV-10-like beta-barrel" evidence="15">
    <location>
        <begin position="397"/>
        <end position="476"/>
    </location>
</feature>
<protein>
    <recommendedName>
        <fullName evidence="3">RNA helicase</fullName>
        <ecNumber evidence="3">3.6.4.13</ecNumber>
    </recommendedName>
</protein>
<dbReference type="InterPro" id="IPR049080">
    <property type="entry name" value="MOV-10-like_beta-barrel"/>
</dbReference>
<evidence type="ECO:0000256" key="5">
    <source>
        <dbReference type="ARBA" id="ARBA00022741"/>
    </source>
</evidence>
<evidence type="ECO:0000256" key="9">
    <source>
        <dbReference type="ARBA" id="ARBA00022884"/>
    </source>
</evidence>
<evidence type="ECO:0000256" key="7">
    <source>
        <dbReference type="ARBA" id="ARBA00022806"/>
    </source>
</evidence>
<dbReference type="EC" id="3.6.4.13" evidence="3"/>
<dbReference type="InterPro" id="IPR049079">
    <property type="entry name" value="Mov-10_helical"/>
</dbReference>
<evidence type="ECO:0000256" key="12">
    <source>
        <dbReference type="SAM" id="MobiDB-lite"/>
    </source>
</evidence>
<evidence type="ECO:0000259" key="16">
    <source>
        <dbReference type="Pfam" id="PF21635"/>
    </source>
</evidence>
<feature type="domain" description="DNA2/NAM7 helicase helicase" evidence="13">
    <location>
        <begin position="548"/>
        <end position="602"/>
    </location>
</feature>
<evidence type="ECO:0000256" key="11">
    <source>
        <dbReference type="ARBA" id="ARBA00047984"/>
    </source>
</evidence>
<dbReference type="Pfam" id="PF21634">
    <property type="entry name" value="MOV-10_beta-barrel"/>
    <property type="match status" value="1"/>
</dbReference>
<evidence type="ECO:0000256" key="8">
    <source>
        <dbReference type="ARBA" id="ARBA00022840"/>
    </source>
</evidence>
<comment type="subcellular location">
    <subcellularLocation>
        <location evidence="1">Cytoplasm</location>
        <location evidence="1">Cytoplasmic ribonucleoprotein granule</location>
    </subcellularLocation>
</comment>
<organism evidence="17 18">
    <name type="scientific">Tetrapyrgos nigripes</name>
    <dbReference type="NCBI Taxonomy" id="182062"/>
    <lineage>
        <taxon>Eukaryota</taxon>
        <taxon>Fungi</taxon>
        <taxon>Dikarya</taxon>
        <taxon>Basidiomycota</taxon>
        <taxon>Agaricomycotina</taxon>
        <taxon>Agaricomycetes</taxon>
        <taxon>Agaricomycetidae</taxon>
        <taxon>Agaricales</taxon>
        <taxon>Marasmiineae</taxon>
        <taxon>Marasmiaceae</taxon>
        <taxon>Tetrapyrgos</taxon>
    </lineage>
</organism>
<keyword evidence="5" id="KW-0547">Nucleotide-binding</keyword>
<evidence type="ECO:0000256" key="6">
    <source>
        <dbReference type="ARBA" id="ARBA00022801"/>
    </source>
</evidence>
<feature type="domain" description="DNA2/NAM7 helicase helicase" evidence="13">
    <location>
        <begin position="646"/>
        <end position="717"/>
    </location>
</feature>